<keyword evidence="3" id="KW-1185">Reference proteome</keyword>
<dbReference type="Proteomes" id="UP000018914">
    <property type="component" value="Chromosome"/>
</dbReference>
<reference evidence="2 3" key="1">
    <citation type="submission" date="2013-12" db="EMBL/GenBank/DDBJ databases">
        <authorList>
            <consortium name="DOE Joint Genome Institute"/>
            <person name="Eisen J."/>
            <person name="Huntemann M."/>
            <person name="Han J."/>
            <person name="Chen A."/>
            <person name="Kyrpides N."/>
            <person name="Mavromatis K."/>
            <person name="Markowitz V."/>
            <person name="Palaniappan K."/>
            <person name="Ivanova N."/>
            <person name="Schaumberg A."/>
            <person name="Pati A."/>
            <person name="Liolios K."/>
            <person name="Nordberg H.P."/>
            <person name="Cantor M.N."/>
            <person name="Hua S.X."/>
            <person name="Woyke T."/>
        </authorList>
    </citation>
    <scope>NUCLEOTIDE SEQUENCE [LARGE SCALE GENOMIC DNA]</scope>
    <source>
        <strain evidence="2 3">DSM 23557</strain>
    </source>
</reference>
<dbReference type="STRING" id="75906.THERU_00065"/>
<accession>W0DIP2</accession>
<proteinExistence type="predicted"/>
<dbReference type="HOGENOM" id="CLU_1834240_0_0_0"/>
<feature type="transmembrane region" description="Helical" evidence="1">
    <location>
        <begin position="20"/>
        <end position="36"/>
    </location>
</feature>
<evidence type="ECO:0000256" key="1">
    <source>
        <dbReference type="SAM" id="Phobius"/>
    </source>
</evidence>
<dbReference type="KEGG" id="trd:THERU_00065"/>
<evidence type="ECO:0008006" key="4">
    <source>
        <dbReference type="Google" id="ProtNLM"/>
    </source>
</evidence>
<organism evidence="3">
    <name type="scientific">Thermocrinis ruber</name>
    <dbReference type="NCBI Taxonomy" id="75906"/>
    <lineage>
        <taxon>Bacteria</taxon>
        <taxon>Pseudomonadati</taxon>
        <taxon>Aquificota</taxon>
        <taxon>Aquificia</taxon>
        <taxon>Aquificales</taxon>
        <taxon>Aquificaceae</taxon>
        <taxon>Thermocrinis</taxon>
    </lineage>
</organism>
<keyword evidence="1" id="KW-1133">Transmembrane helix</keyword>
<evidence type="ECO:0000313" key="3">
    <source>
        <dbReference type="Proteomes" id="UP000018914"/>
    </source>
</evidence>
<name>W0DIP2_9AQUI</name>
<evidence type="ECO:0000313" key="2">
    <source>
        <dbReference type="EMBL" id="AHE96725.1"/>
    </source>
</evidence>
<dbReference type="AlphaFoldDB" id="W0DIP2"/>
<protein>
    <recommendedName>
        <fullName evidence="4">Flagellar protein FlgJ N-terminal domain-containing protein</fullName>
    </recommendedName>
</protein>
<sequence>MIKSFNEAVDLFTSEKLEKSSGGILILYLLTFIVSFRKSWLFKFSHTMYDIILNIMYTRIYLPPSMGYMQEYTKDKKKLAQEFEAVLLKEVLKEGFKGFMNGKGFQQRLYYDAFLENLSRHLALNGGVGIAQFIFKNLKD</sequence>
<gene>
    <name evidence="2" type="ORF">THERU_00065</name>
</gene>
<keyword evidence="1" id="KW-0472">Membrane</keyword>
<dbReference type="EMBL" id="CP007028">
    <property type="protein sequence ID" value="AHE96725.1"/>
    <property type="molecule type" value="Genomic_DNA"/>
</dbReference>
<dbReference type="eggNOG" id="COG3951">
    <property type="taxonomic scope" value="Bacteria"/>
</dbReference>
<keyword evidence="1" id="KW-0812">Transmembrane</keyword>